<dbReference type="InterPro" id="IPR001296">
    <property type="entry name" value="Glyco_trans_1"/>
</dbReference>
<protein>
    <recommendedName>
        <fullName evidence="1">Glycosyl transferase family 1 domain-containing protein</fullName>
    </recommendedName>
</protein>
<evidence type="ECO:0000313" key="2">
    <source>
        <dbReference type="EMBL" id="SVA38059.1"/>
    </source>
</evidence>
<proteinExistence type="predicted"/>
<dbReference type="Gene3D" id="3.40.50.2000">
    <property type="entry name" value="Glycogen Phosphorylase B"/>
    <property type="match status" value="1"/>
</dbReference>
<dbReference type="Pfam" id="PF00534">
    <property type="entry name" value="Glycos_transf_1"/>
    <property type="match status" value="1"/>
</dbReference>
<dbReference type="PANTHER" id="PTHR12526">
    <property type="entry name" value="GLYCOSYLTRANSFERASE"/>
    <property type="match status" value="1"/>
</dbReference>
<evidence type="ECO:0000259" key="1">
    <source>
        <dbReference type="Pfam" id="PF00534"/>
    </source>
</evidence>
<dbReference type="CDD" id="cd03801">
    <property type="entry name" value="GT4_PimA-like"/>
    <property type="match status" value="1"/>
</dbReference>
<dbReference type="SUPFAM" id="SSF53756">
    <property type="entry name" value="UDP-Glycosyltransferase/glycogen phosphorylase"/>
    <property type="match status" value="1"/>
</dbReference>
<sequence>MVAIYYHPEAYSMNNSRLMGRNAAGDSFLKGFLKYKSSDETYVHVTDESHKSVFTETFKNFKQTTQTKFFSPDTIQSATEAGCIYFPGPNISEHSYHRSLFSNINWSLCGITHTTSSAAAMDAIAAWITSPVQPWDAVICTSTAVKKNVEVVLQAEVDSLRERLGITKIVLPQLPVIPLGIHTKDFAYSTEQRVKAREKISTGDDTLVVLYTGRLSFHAKAHPLAMYQALENAAQVTGKEVILIECGWHSNEYIEKAFADGAKLASPSVKVITLDGRVAKNRETAWASADVFCSLSDNIQETFGIVPIEAMAAGLPVVVSDWDGYKDTVRDGVDGFRIPTIAPAPGLAGDLAYRHALEIDTYDMYCGLSSSLVAVHAQKLTQAFIELFQSPELRKKMGDAGRLRATQDYDWRTIIPRYEELWDEQTKIRLAAKKALEEGAKKSGKPLAPLVWPARLDPTIGFANYPTQHLTLATELTLTEPSAEKNLVKLAQLKKLAMVNYANYVFPTDDEVRLVFEIAEKNLPNSSKAEDLLSGCSAQRRPHVLRSLAWLCKLGLLQFS</sequence>
<reference evidence="2" key="1">
    <citation type="submission" date="2018-05" db="EMBL/GenBank/DDBJ databases">
        <authorList>
            <person name="Lanie J.A."/>
            <person name="Ng W.-L."/>
            <person name="Kazmierczak K.M."/>
            <person name="Andrzejewski T.M."/>
            <person name="Davidsen T.M."/>
            <person name="Wayne K.J."/>
            <person name="Tettelin H."/>
            <person name="Glass J.I."/>
            <person name="Rusch D."/>
            <person name="Podicherti R."/>
            <person name="Tsui H.-C.T."/>
            <person name="Winkler M.E."/>
        </authorList>
    </citation>
    <scope>NUCLEOTIDE SEQUENCE</scope>
</reference>
<dbReference type="EMBL" id="UINC01008456">
    <property type="protein sequence ID" value="SVA38059.1"/>
    <property type="molecule type" value="Genomic_DNA"/>
</dbReference>
<dbReference type="AlphaFoldDB" id="A0A381VCG2"/>
<dbReference type="GO" id="GO:0016757">
    <property type="term" value="F:glycosyltransferase activity"/>
    <property type="evidence" value="ECO:0007669"/>
    <property type="project" value="InterPro"/>
</dbReference>
<accession>A0A381VCG2</accession>
<gene>
    <name evidence="2" type="ORF">METZ01_LOCUS90913</name>
</gene>
<organism evidence="2">
    <name type="scientific">marine metagenome</name>
    <dbReference type="NCBI Taxonomy" id="408172"/>
    <lineage>
        <taxon>unclassified sequences</taxon>
        <taxon>metagenomes</taxon>
        <taxon>ecological metagenomes</taxon>
    </lineage>
</organism>
<feature type="domain" description="Glycosyl transferase family 1" evidence="1">
    <location>
        <begin position="195"/>
        <end position="339"/>
    </location>
</feature>
<name>A0A381VCG2_9ZZZZ</name>